<dbReference type="Proteomes" id="UP000703269">
    <property type="component" value="Unassembled WGS sequence"/>
</dbReference>
<dbReference type="EMBL" id="BPQB01000073">
    <property type="protein sequence ID" value="GJE97528.1"/>
    <property type="molecule type" value="Genomic_DNA"/>
</dbReference>
<keyword evidence="2" id="KW-1185">Reference proteome</keyword>
<evidence type="ECO:0000313" key="2">
    <source>
        <dbReference type="Proteomes" id="UP000703269"/>
    </source>
</evidence>
<accession>A0A9P3LJM8</accession>
<dbReference type="AlphaFoldDB" id="A0A9P3LJM8"/>
<organism evidence="1 2">
    <name type="scientific">Phanerochaete sordida</name>
    <dbReference type="NCBI Taxonomy" id="48140"/>
    <lineage>
        <taxon>Eukaryota</taxon>
        <taxon>Fungi</taxon>
        <taxon>Dikarya</taxon>
        <taxon>Basidiomycota</taxon>
        <taxon>Agaricomycotina</taxon>
        <taxon>Agaricomycetes</taxon>
        <taxon>Polyporales</taxon>
        <taxon>Phanerochaetaceae</taxon>
        <taxon>Phanerochaete</taxon>
    </lineage>
</organism>
<comment type="caution">
    <text evidence="1">The sequence shown here is derived from an EMBL/GenBank/DDBJ whole genome shotgun (WGS) entry which is preliminary data.</text>
</comment>
<sequence length="90" mass="10079">MPPDKSSNEGVARAPLNWILCKWHKCGSTHFVIIIRGATTACTLPGRSGNVLLKDVYGRMQHELSEHIFYVDSHRPATATSCRVLRLFLT</sequence>
<evidence type="ECO:0000313" key="1">
    <source>
        <dbReference type="EMBL" id="GJE97528.1"/>
    </source>
</evidence>
<reference evidence="1 2" key="1">
    <citation type="submission" date="2021-08" db="EMBL/GenBank/DDBJ databases">
        <title>Draft Genome Sequence of Phanerochaete sordida strain YK-624.</title>
        <authorList>
            <person name="Mori T."/>
            <person name="Dohra H."/>
            <person name="Suzuki T."/>
            <person name="Kawagishi H."/>
            <person name="Hirai H."/>
        </authorList>
    </citation>
    <scope>NUCLEOTIDE SEQUENCE [LARGE SCALE GENOMIC DNA]</scope>
    <source>
        <strain evidence="1 2">YK-624</strain>
    </source>
</reference>
<name>A0A9P3LJM8_9APHY</name>
<protein>
    <submittedName>
        <fullName evidence="1">Uncharacterized protein</fullName>
    </submittedName>
</protein>
<proteinExistence type="predicted"/>
<gene>
    <name evidence="1" type="ORF">PsYK624_137490</name>
</gene>